<dbReference type="PaxDb" id="6945-B7QMR5"/>
<dbReference type="AlphaFoldDB" id="B7QMR5"/>
<protein>
    <submittedName>
        <fullName evidence="1 2">Uncharacterized protein</fullName>
    </submittedName>
</protein>
<dbReference type="EMBL" id="ABJB011119310">
    <property type="status" value="NOT_ANNOTATED_CDS"/>
    <property type="molecule type" value="Genomic_DNA"/>
</dbReference>
<dbReference type="VEuPathDB" id="VectorBase:ISCW015519"/>
<reference evidence="1 3" key="1">
    <citation type="submission" date="2008-03" db="EMBL/GenBank/DDBJ databases">
        <title>Annotation of Ixodes scapularis.</title>
        <authorList>
            <consortium name="Ixodes scapularis Genome Project Consortium"/>
            <person name="Caler E."/>
            <person name="Hannick L.I."/>
            <person name="Bidwell S."/>
            <person name="Joardar V."/>
            <person name="Thiagarajan M."/>
            <person name="Amedeo P."/>
            <person name="Galinsky K.J."/>
            <person name="Schobel S."/>
            <person name="Inman J."/>
            <person name="Hostetler J."/>
            <person name="Miller J."/>
            <person name="Hammond M."/>
            <person name="Megy K."/>
            <person name="Lawson D."/>
            <person name="Kodira C."/>
            <person name="Sutton G."/>
            <person name="Meyer J."/>
            <person name="Hill C.A."/>
            <person name="Birren B."/>
            <person name="Nene V."/>
            <person name="Collins F."/>
            <person name="Alarcon-Chaidez F."/>
            <person name="Wikel S."/>
            <person name="Strausberg R."/>
        </authorList>
    </citation>
    <scope>NUCLEOTIDE SEQUENCE [LARGE SCALE GENOMIC DNA]</scope>
    <source>
        <strain evidence="3">Wikel</strain>
        <strain evidence="1">Wikel colony</strain>
    </source>
</reference>
<evidence type="ECO:0000313" key="3">
    <source>
        <dbReference type="Proteomes" id="UP000001555"/>
    </source>
</evidence>
<dbReference type="EnsemblMetazoa" id="ISCW015519-RA">
    <property type="protein sequence ID" value="ISCW015519-PA"/>
    <property type="gene ID" value="ISCW015519"/>
</dbReference>
<reference evidence="2" key="2">
    <citation type="submission" date="2020-05" db="UniProtKB">
        <authorList>
            <consortium name="EnsemblMetazoa"/>
        </authorList>
    </citation>
    <scope>IDENTIFICATION</scope>
    <source>
        <strain evidence="2">wikel</strain>
    </source>
</reference>
<evidence type="ECO:0000313" key="1">
    <source>
        <dbReference type="EMBL" id="EEC20137.1"/>
    </source>
</evidence>
<gene>
    <name evidence="1" type="ORF">IscW_ISCW015519</name>
</gene>
<evidence type="ECO:0000313" key="2">
    <source>
        <dbReference type="EnsemblMetazoa" id="ISCW015519-PA"/>
    </source>
</evidence>
<dbReference type="Proteomes" id="UP000001555">
    <property type="component" value="Unassembled WGS sequence"/>
</dbReference>
<dbReference type="HOGENOM" id="CLU_1791682_0_0_1"/>
<dbReference type="EMBL" id="DS972553">
    <property type="protein sequence ID" value="EEC20137.1"/>
    <property type="molecule type" value="Genomic_DNA"/>
</dbReference>
<dbReference type="InParanoid" id="B7QMR5"/>
<organism>
    <name type="scientific">Ixodes scapularis</name>
    <name type="common">Black-legged tick</name>
    <name type="synonym">Deer tick</name>
    <dbReference type="NCBI Taxonomy" id="6945"/>
    <lineage>
        <taxon>Eukaryota</taxon>
        <taxon>Metazoa</taxon>
        <taxon>Ecdysozoa</taxon>
        <taxon>Arthropoda</taxon>
        <taxon>Chelicerata</taxon>
        <taxon>Arachnida</taxon>
        <taxon>Acari</taxon>
        <taxon>Parasitiformes</taxon>
        <taxon>Ixodida</taxon>
        <taxon>Ixodoidea</taxon>
        <taxon>Ixodidae</taxon>
        <taxon>Ixodinae</taxon>
        <taxon>Ixodes</taxon>
    </lineage>
</organism>
<dbReference type="STRING" id="6945.B7QMR5"/>
<sequence length="145" mass="16953">NMDGCAFFPHRLRIQQPPTVKLEEKTIKNVKELKILGVIFNSSLSFLPHLTYITKKVTQVILALANFSGLNWGYNPQNFRKLYLRSIEKIITYGGPVYYKKEFNSHQKRKLKAIQRILMLKITKRHFIVSNINLNKLANFNPVHL</sequence>
<dbReference type="VEuPathDB" id="VectorBase:ISCI015519"/>
<proteinExistence type="predicted"/>
<accession>B7QMR5</accession>
<keyword evidence="3" id="KW-1185">Reference proteome</keyword>
<feature type="non-terminal residue" evidence="1">
    <location>
        <position position="1"/>
    </location>
</feature>
<feature type="non-terminal residue" evidence="1">
    <location>
        <position position="145"/>
    </location>
</feature>
<name>B7QMR5_IXOSC</name>